<feature type="compositionally biased region" description="Basic residues" evidence="1">
    <location>
        <begin position="29"/>
        <end position="41"/>
    </location>
</feature>
<dbReference type="AlphaFoldDB" id="A0A2I2L110"/>
<evidence type="ECO:0000313" key="2">
    <source>
        <dbReference type="EMBL" id="SNQ51598.1"/>
    </source>
</evidence>
<protein>
    <submittedName>
        <fullName evidence="2">Uncharacterized protein</fullName>
    </submittedName>
</protein>
<feature type="region of interest" description="Disordered" evidence="1">
    <location>
        <begin position="214"/>
        <end position="354"/>
    </location>
</feature>
<feature type="compositionally biased region" description="Basic and acidic residues" evidence="1">
    <location>
        <begin position="430"/>
        <end position="443"/>
    </location>
</feature>
<sequence length="480" mass="50063">MGSRVPRPGPPPGPARRGRRGAPRSGTRPARRCRRGVPARPRRGDRAGRSPPPPRRRAPGAVGRVRASPPTGPLRHTPAPRGPPRPGPRAARSRGPRHPYGPGSFDSPRLFLAVLADVDVVDRDVDLGDLQAGHSLHGGHDVAADRLGEVHDRDPVVAHHVQVDGGLPFADLDRDAPGDAGRGARNARLHRVDGAATARAERVHAVHLARGHAGDLADDRVRDRGPPSAREQVGGAVALGDGSAPAARGSGGIRRPGAASGLAGRSGAGAASGATAAGGRSHGVSSLTGSISRPGHSMPPPATNPCVRRTRAWAGSRVTGPCTRPPAHSAVDRTTRAVVGRSRSAAGPSRHVPRGCTAIRPIAVDRLDPADRAARSGQVIRARASPPGRDSVTTGTDRPRPFAPDWPARTTGPRESDGLVRPTQPVNLSESERRSLRCLDPTRVRATSREPVPLPSPSGRRPRSIFISASVRCARTATTM</sequence>
<evidence type="ECO:0000313" key="3">
    <source>
        <dbReference type="Proteomes" id="UP000234331"/>
    </source>
</evidence>
<proteinExistence type="predicted"/>
<feature type="region of interest" description="Disordered" evidence="1">
    <location>
        <begin position="369"/>
        <end position="463"/>
    </location>
</feature>
<evidence type="ECO:0000256" key="1">
    <source>
        <dbReference type="SAM" id="MobiDB-lite"/>
    </source>
</evidence>
<dbReference type="Proteomes" id="UP000234331">
    <property type="component" value="Unassembled WGS sequence"/>
</dbReference>
<organism evidence="2 3">
    <name type="scientific">Frankia canadensis</name>
    <dbReference type="NCBI Taxonomy" id="1836972"/>
    <lineage>
        <taxon>Bacteria</taxon>
        <taxon>Bacillati</taxon>
        <taxon>Actinomycetota</taxon>
        <taxon>Actinomycetes</taxon>
        <taxon>Frankiales</taxon>
        <taxon>Frankiaceae</taxon>
        <taxon>Frankia</taxon>
    </lineage>
</organism>
<accession>A0A2I2L110</accession>
<keyword evidence="3" id="KW-1185">Reference proteome</keyword>
<feature type="region of interest" description="Disordered" evidence="1">
    <location>
        <begin position="1"/>
        <end position="107"/>
    </location>
</feature>
<dbReference type="EMBL" id="FZMO01000543">
    <property type="protein sequence ID" value="SNQ51598.1"/>
    <property type="molecule type" value="Genomic_DNA"/>
</dbReference>
<feature type="compositionally biased region" description="Low complexity" evidence="1">
    <location>
        <begin position="59"/>
        <end position="68"/>
    </location>
</feature>
<feature type="compositionally biased region" description="Low complexity" evidence="1">
    <location>
        <begin position="255"/>
        <end position="283"/>
    </location>
</feature>
<feature type="compositionally biased region" description="Basic and acidic residues" evidence="1">
    <location>
        <begin position="214"/>
        <end position="225"/>
    </location>
</feature>
<reference evidence="2 3" key="1">
    <citation type="submission" date="2017-06" db="EMBL/GenBank/DDBJ databases">
        <authorList>
            <person name="Kim H.J."/>
            <person name="Triplett B.A."/>
        </authorList>
    </citation>
    <scope>NUCLEOTIDE SEQUENCE [LARGE SCALE GENOMIC DNA]</scope>
    <source>
        <strain evidence="2">FRACA_ARgP5</strain>
    </source>
</reference>
<name>A0A2I2L110_9ACTN</name>
<gene>
    <name evidence="2" type="ORF">FRACA_760007</name>
</gene>